<keyword evidence="3" id="KW-1185">Reference proteome</keyword>
<dbReference type="AlphaFoldDB" id="A0A0R3W4D7"/>
<dbReference type="WBParaSite" id="TASK_0000487401-mRNA-1">
    <property type="protein sequence ID" value="TASK_0000487401-mRNA-1"/>
    <property type="gene ID" value="TASK_0000487401"/>
</dbReference>
<proteinExistence type="predicted"/>
<dbReference type="OrthoDB" id="6244601at2759"/>
<name>A0A0R3W4D7_TAEAS</name>
<evidence type="ECO:0000313" key="2">
    <source>
        <dbReference type="EMBL" id="VDK34139.1"/>
    </source>
</evidence>
<reference evidence="4" key="1">
    <citation type="submission" date="2017-02" db="UniProtKB">
        <authorList>
            <consortium name="WormBaseParasite"/>
        </authorList>
    </citation>
    <scope>IDENTIFICATION</scope>
</reference>
<reference evidence="2 3" key="2">
    <citation type="submission" date="2018-11" db="EMBL/GenBank/DDBJ databases">
        <authorList>
            <consortium name="Pathogen Informatics"/>
        </authorList>
    </citation>
    <scope>NUCLEOTIDE SEQUENCE [LARGE SCALE GENOMIC DNA]</scope>
</reference>
<gene>
    <name evidence="2" type="ORF">TASK_LOCUS4875</name>
</gene>
<dbReference type="Gene3D" id="2.30.42.10">
    <property type="match status" value="1"/>
</dbReference>
<evidence type="ECO:0000313" key="3">
    <source>
        <dbReference type="Proteomes" id="UP000282613"/>
    </source>
</evidence>
<dbReference type="InterPro" id="IPR036034">
    <property type="entry name" value="PDZ_sf"/>
</dbReference>
<organism evidence="4">
    <name type="scientific">Taenia asiatica</name>
    <name type="common">Asian tapeworm</name>
    <dbReference type="NCBI Taxonomy" id="60517"/>
    <lineage>
        <taxon>Eukaryota</taxon>
        <taxon>Metazoa</taxon>
        <taxon>Spiralia</taxon>
        <taxon>Lophotrochozoa</taxon>
        <taxon>Platyhelminthes</taxon>
        <taxon>Cestoda</taxon>
        <taxon>Eucestoda</taxon>
        <taxon>Cyclophyllidea</taxon>
        <taxon>Taeniidae</taxon>
        <taxon>Taenia</taxon>
    </lineage>
</organism>
<evidence type="ECO:0000313" key="4">
    <source>
        <dbReference type="WBParaSite" id="TASK_0000487401-mRNA-1"/>
    </source>
</evidence>
<feature type="region of interest" description="Disordered" evidence="1">
    <location>
        <begin position="197"/>
        <end position="221"/>
    </location>
</feature>
<accession>A0A0R3W4D7</accession>
<dbReference type="EMBL" id="UYRS01018376">
    <property type="protein sequence ID" value="VDK34139.1"/>
    <property type="molecule type" value="Genomic_DNA"/>
</dbReference>
<dbReference type="SUPFAM" id="SSF50156">
    <property type="entry name" value="PDZ domain-like"/>
    <property type="match status" value="1"/>
</dbReference>
<sequence length="366" mass="40144">MTSLNYGSPYLKKGRGPLKAHYLPTSTSTQSIVTANKENRSTVSLPKTYWTDSEDALSVMSSFSEDSSFSPTPMSPYTCTSTLNQAPRLLDSSLQQHFPTIAGVKRSSGHMECKGAGSCVIACACCSPSTPAKRSLVAMGAGGLRAMRRFPVVPRPSPTVPSTPSSQYLAPICPVPMLPPYLGRPGLEEHVLPVRRSIETQTSPPEDDKMNARHNRSRRSSGALLNSIKRKIEHIRRSVSSDRTRSRTLLRKTSSPAILKRRNDEVPEVTKCTLLQRFADESRLVQLRRRSTSDQFGLFIKVDSKGLCVNRLGNIEFTGSGRNCLRAGDRVVEVQNIPAKGLDTEAVRSLLQGCQIALLKVKSTSR</sequence>
<dbReference type="STRING" id="60517.A0A0R3W4D7"/>
<dbReference type="Proteomes" id="UP000282613">
    <property type="component" value="Unassembled WGS sequence"/>
</dbReference>
<protein>
    <submittedName>
        <fullName evidence="4">PDZ domain-containing protein</fullName>
    </submittedName>
</protein>
<evidence type="ECO:0000256" key="1">
    <source>
        <dbReference type="SAM" id="MobiDB-lite"/>
    </source>
</evidence>